<keyword evidence="2" id="KW-0472">Membrane</keyword>
<proteinExistence type="predicted"/>
<organism evidence="3 4">
    <name type="scientific">Cohnella zeiphila</name>
    <dbReference type="NCBI Taxonomy" id="2761120"/>
    <lineage>
        <taxon>Bacteria</taxon>
        <taxon>Bacillati</taxon>
        <taxon>Bacillota</taxon>
        <taxon>Bacilli</taxon>
        <taxon>Bacillales</taxon>
        <taxon>Paenibacillaceae</taxon>
        <taxon>Cohnella</taxon>
    </lineage>
</organism>
<sequence>MKKIIAGAVLLLGGIALYLPVHLRAADYSLTLGGWTTPPGRFGTALQNTVGEAPTRFAILFMTVGTLLLLWGAWADDVVRLVRWSQKRANSRPVNGESVKGNDDETSLPSS</sequence>
<reference evidence="3 4" key="1">
    <citation type="submission" date="2020-08" db="EMBL/GenBank/DDBJ databases">
        <title>Cohnella phylogeny.</title>
        <authorList>
            <person name="Dunlap C."/>
        </authorList>
    </citation>
    <scope>NUCLEOTIDE SEQUENCE [LARGE SCALE GENOMIC DNA]</scope>
    <source>
        <strain evidence="3 4">CBP 2801</strain>
    </source>
</reference>
<comment type="caution">
    <text evidence="3">The sequence shown here is derived from an EMBL/GenBank/DDBJ whole genome shotgun (WGS) entry which is preliminary data.</text>
</comment>
<accession>A0A7X0SNJ5</accession>
<evidence type="ECO:0000256" key="1">
    <source>
        <dbReference type="SAM" id="MobiDB-lite"/>
    </source>
</evidence>
<keyword evidence="2" id="KW-0812">Transmembrane</keyword>
<feature type="transmembrane region" description="Helical" evidence="2">
    <location>
        <begin position="57"/>
        <end position="75"/>
    </location>
</feature>
<keyword evidence="2" id="KW-1133">Transmembrane helix</keyword>
<dbReference type="AlphaFoldDB" id="A0A7X0SNJ5"/>
<keyword evidence="4" id="KW-1185">Reference proteome</keyword>
<dbReference type="RefSeq" id="WP_185130946.1">
    <property type="nucleotide sequence ID" value="NZ_JACJVO010000025.1"/>
</dbReference>
<evidence type="ECO:0000313" key="3">
    <source>
        <dbReference type="EMBL" id="MBB6733280.1"/>
    </source>
</evidence>
<evidence type="ECO:0000256" key="2">
    <source>
        <dbReference type="SAM" id="Phobius"/>
    </source>
</evidence>
<feature type="region of interest" description="Disordered" evidence="1">
    <location>
        <begin position="87"/>
        <end position="111"/>
    </location>
</feature>
<dbReference type="EMBL" id="JACJVO010000025">
    <property type="protein sequence ID" value="MBB6733280.1"/>
    <property type="molecule type" value="Genomic_DNA"/>
</dbReference>
<protein>
    <submittedName>
        <fullName evidence="3">Uncharacterized protein</fullName>
    </submittedName>
</protein>
<name>A0A7X0SNJ5_9BACL</name>
<evidence type="ECO:0000313" key="4">
    <source>
        <dbReference type="Proteomes" id="UP000564644"/>
    </source>
</evidence>
<gene>
    <name evidence="3" type="ORF">H7C18_20365</name>
</gene>
<dbReference type="Proteomes" id="UP000564644">
    <property type="component" value="Unassembled WGS sequence"/>
</dbReference>